<protein>
    <submittedName>
        <fullName evidence="1">Uncharacterized protein</fullName>
    </submittedName>
</protein>
<proteinExistence type="predicted"/>
<keyword evidence="2" id="KW-1185">Reference proteome</keyword>
<dbReference type="AlphaFoldDB" id="A0AAD6QMI3"/>
<name>A0AAD6QMI3_9ROSI</name>
<sequence>MIVVGHCQIECFRVIYGAKNSKHEGRGVLSCQGMRCILYYNVDVDHAVKAMSRGDVTGLAPKRQLSF</sequence>
<evidence type="ECO:0000313" key="2">
    <source>
        <dbReference type="Proteomes" id="UP001164929"/>
    </source>
</evidence>
<evidence type="ECO:0000313" key="1">
    <source>
        <dbReference type="EMBL" id="KAJ6993072.1"/>
    </source>
</evidence>
<dbReference type="EMBL" id="JAQIZT010000006">
    <property type="protein sequence ID" value="KAJ6993072.1"/>
    <property type="molecule type" value="Genomic_DNA"/>
</dbReference>
<organism evidence="1 2">
    <name type="scientific">Populus alba x Populus x berolinensis</name>
    <dbReference type="NCBI Taxonomy" id="444605"/>
    <lineage>
        <taxon>Eukaryota</taxon>
        <taxon>Viridiplantae</taxon>
        <taxon>Streptophyta</taxon>
        <taxon>Embryophyta</taxon>
        <taxon>Tracheophyta</taxon>
        <taxon>Spermatophyta</taxon>
        <taxon>Magnoliopsida</taxon>
        <taxon>eudicotyledons</taxon>
        <taxon>Gunneridae</taxon>
        <taxon>Pentapetalae</taxon>
        <taxon>rosids</taxon>
        <taxon>fabids</taxon>
        <taxon>Malpighiales</taxon>
        <taxon>Salicaceae</taxon>
        <taxon>Saliceae</taxon>
        <taxon>Populus</taxon>
    </lineage>
</organism>
<reference evidence="1" key="1">
    <citation type="journal article" date="2023" name="Mol. Ecol. Resour.">
        <title>Chromosome-level genome assembly of a triploid poplar Populus alba 'Berolinensis'.</title>
        <authorList>
            <person name="Chen S."/>
            <person name="Yu Y."/>
            <person name="Wang X."/>
            <person name="Wang S."/>
            <person name="Zhang T."/>
            <person name="Zhou Y."/>
            <person name="He R."/>
            <person name="Meng N."/>
            <person name="Wang Y."/>
            <person name="Liu W."/>
            <person name="Liu Z."/>
            <person name="Liu J."/>
            <person name="Guo Q."/>
            <person name="Huang H."/>
            <person name="Sederoff R.R."/>
            <person name="Wang G."/>
            <person name="Qu G."/>
            <person name="Chen S."/>
        </authorList>
    </citation>
    <scope>NUCLEOTIDE SEQUENCE</scope>
    <source>
        <strain evidence="1">SC-2020</strain>
    </source>
</reference>
<dbReference type="Proteomes" id="UP001164929">
    <property type="component" value="Chromosome 6"/>
</dbReference>
<comment type="caution">
    <text evidence="1">The sequence shown here is derived from an EMBL/GenBank/DDBJ whole genome shotgun (WGS) entry which is preliminary data.</text>
</comment>
<accession>A0AAD6QMI3</accession>
<gene>
    <name evidence="1" type="ORF">NC653_016259</name>
</gene>